<dbReference type="InterPro" id="IPR000030">
    <property type="entry name" value="PPE_dom"/>
</dbReference>
<evidence type="ECO:0000259" key="3">
    <source>
        <dbReference type="Pfam" id="PF12484"/>
    </source>
</evidence>
<gene>
    <name evidence="4" type="ORF">J113_08385</name>
</gene>
<feature type="domain" description="PPE" evidence="2">
    <location>
        <begin position="3"/>
        <end position="164"/>
    </location>
</feature>
<feature type="domain" description="PPE family C-terminal" evidence="3">
    <location>
        <begin position="306"/>
        <end position="367"/>
    </location>
</feature>
<name>R4M4W1_MYCTX</name>
<accession>R4M4W1</accession>
<reference evidence="4 5" key="1">
    <citation type="journal article" date="2013" name="Genome Announc.">
        <title>Whole-Genome Sequences of Four Clinical Isolates of Mycobacterium tuberculosis from Tamil Nadu, South India.</title>
        <authorList>
            <person name="Narayanan S."/>
            <person name="Deshpande U."/>
        </authorList>
    </citation>
    <scope>NUCLEOTIDE SEQUENCE [LARGE SCALE GENOMIC DNA]</scope>
    <source>
        <strain evidence="4 5">CAS/NITR204</strain>
    </source>
</reference>
<dbReference type="Pfam" id="PF00823">
    <property type="entry name" value="PPE"/>
    <property type="match status" value="1"/>
</dbReference>
<dbReference type="Proteomes" id="UP000013548">
    <property type="component" value="Chromosome"/>
</dbReference>
<dbReference type="FunFam" id="1.20.1260.20:FF:000001">
    <property type="entry name" value="PPE family protein PPE41"/>
    <property type="match status" value="1"/>
</dbReference>
<dbReference type="PANTHER" id="PTHR46766">
    <property type="entry name" value="GLUTAMINE-RICH PROTEIN 2"/>
    <property type="match status" value="1"/>
</dbReference>
<evidence type="ECO:0000256" key="1">
    <source>
        <dbReference type="ARBA" id="ARBA00010652"/>
    </source>
</evidence>
<dbReference type="HOGENOM" id="CLU_000243_0_0_11"/>
<dbReference type="Pfam" id="PF12484">
    <property type="entry name" value="PPE-SVP"/>
    <property type="match status" value="1"/>
</dbReference>
<evidence type="ECO:0000313" key="4">
    <source>
        <dbReference type="EMBL" id="AGL26684.1"/>
    </source>
</evidence>
<evidence type="ECO:0000259" key="2">
    <source>
        <dbReference type="Pfam" id="PF00823"/>
    </source>
</evidence>
<comment type="similarity">
    <text evidence="1">Belongs to the mycobacterial PPE family.</text>
</comment>
<dbReference type="SUPFAM" id="SSF140459">
    <property type="entry name" value="PE/PPE dimer-like"/>
    <property type="match status" value="1"/>
</dbReference>
<dbReference type="GO" id="GO:0052572">
    <property type="term" value="P:response to host immune response"/>
    <property type="evidence" value="ECO:0007669"/>
    <property type="project" value="TreeGrafter"/>
</dbReference>
<sequence length="400" mass="40260">MVDFGALPPEINSARMYAGPGSASLVAAAQMWDSVASDLFSAASAFQSVVWGLTVGSWIGSSAGLMVAAASPYVAWMSVTAGQAELTAAQVRVAAAAYETAYGLTVPPPVIAENRAELMILIATNLLGQNTPAIAVNEAEYGEMWAQDAAAMFGYAAATATATATLLPFEEAPEMTSAGGLLEQAVAVEEASDTAAANQLMNNVPQALQQLAQPTQGTTPSSKLGGLWKTVSPHRSPISNMVSMANNHMSMTNSGVSMTNTLSSMLKGFAPAAAAQAVQTAAQNGVRAMSSLGSSLGSSGLGGGVAANLGRAASVGSLSVPQAWAAANQAVTPAARALPLTSLTSAAERGPGQMLGGRGGADGRQGRWWAQWCAACSAATLCDSAFSGGRLGEGAQTVVI</sequence>
<protein>
    <submittedName>
        <fullName evidence="4">PPE family protein</fullName>
    </submittedName>
</protein>
<dbReference type="InterPro" id="IPR038332">
    <property type="entry name" value="PPE_sf"/>
</dbReference>
<dbReference type="PANTHER" id="PTHR46766:SF1">
    <property type="entry name" value="GLUTAMINE-RICH PROTEIN 2"/>
    <property type="match status" value="1"/>
</dbReference>
<proteinExistence type="inferred from homology"/>
<dbReference type="EMBL" id="CP005386">
    <property type="protein sequence ID" value="AGL26684.1"/>
    <property type="molecule type" value="Genomic_DNA"/>
</dbReference>
<dbReference type="PATRIC" id="fig|1310114.3.peg.1757"/>
<evidence type="ECO:0000313" key="5">
    <source>
        <dbReference type="Proteomes" id="UP000013548"/>
    </source>
</evidence>
<dbReference type="BioCyc" id="MTUB1310114:G13A2-1243-MONOMER"/>
<dbReference type="KEGG" id="mtuc:J113_08385"/>
<dbReference type="AlphaFoldDB" id="R4M4W1"/>
<organism evidence="4 5">
    <name type="scientific">Mycobacterium tuberculosis CAS/NITR204</name>
    <dbReference type="NCBI Taxonomy" id="1310114"/>
    <lineage>
        <taxon>Bacteria</taxon>
        <taxon>Bacillati</taxon>
        <taxon>Actinomycetota</taxon>
        <taxon>Actinomycetes</taxon>
        <taxon>Mycobacteriales</taxon>
        <taxon>Mycobacteriaceae</taxon>
        <taxon>Mycobacterium</taxon>
        <taxon>Mycobacterium tuberculosis complex</taxon>
    </lineage>
</organism>
<dbReference type="InterPro" id="IPR022171">
    <property type="entry name" value="PPE_C"/>
</dbReference>
<dbReference type="Gene3D" id="1.20.1260.20">
    <property type="entry name" value="PPE superfamily"/>
    <property type="match status" value="1"/>
</dbReference>